<dbReference type="CDD" id="cd01097">
    <property type="entry name" value="Tetrahydromethanopterin_reductase"/>
    <property type="match status" value="1"/>
</dbReference>
<dbReference type="GO" id="GO:0016705">
    <property type="term" value="F:oxidoreductase activity, acting on paired donors, with incorporation or reduction of molecular oxygen"/>
    <property type="evidence" value="ECO:0007669"/>
    <property type="project" value="InterPro"/>
</dbReference>
<dbReference type="Proteomes" id="UP000317982">
    <property type="component" value="Unassembled WGS sequence"/>
</dbReference>
<evidence type="ECO:0000259" key="1">
    <source>
        <dbReference type="Pfam" id="PF00296"/>
    </source>
</evidence>
<evidence type="ECO:0000313" key="2">
    <source>
        <dbReference type="EMBL" id="TQS44400.1"/>
    </source>
</evidence>
<dbReference type="Gene3D" id="3.20.20.30">
    <property type="entry name" value="Luciferase-like domain"/>
    <property type="match status" value="1"/>
</dbReference>
<name>A0A545AST6_9ACTN</name>
<dbReference type="InterPro" id="IPR036661">
    <property type="entry name" value="Luciferase-like_sf"/>
</dbReference>
<organism evidence="2 3">
    <name type="scientific">Cryptosporangium phraense</name>
    <dbReference type="NCBI Taxonomy" id="2593070"/>
    <lineage>
        <taxon>Bacteria</taxon>
        <taxon>Bacillati</taxon>
        <taxon>Actinomycetota</taxon>
        <taxon>Actinomycetes</taxon>
        <taxon>Cryptosporangiales</taxon>
        <taxon>Cryptosporangiaceae</taxon>
        <taxon>Cryptosporangium</taxon>
    </lineage>
</organism>
<protein>
    <submittedName>
        <fullName evidence="2">LLM class flavin-dependent oxidoreductase</fullName>
    </submittedName>
</protein>
<dbReference type="InterPro" id="IPR050564">
    <property type="entry name" value="F420-G6PD/mer"/>
</dbReference>
<dbReference type="AlphaFoldDB" id="A0A545AST6"/>
<comment type="caution">
    <text evidence="2">The sequence shown here is derived from an EMBL/GenBank/DDBJ whole genome shotgun (WGS) entry which is preliminary data.</text>
</comment>
<dbReference type="PANTHER" id="PTHR43244">
    <property type="match status" value="1"/>
</dbReference>
<dbReference type="InterPro" id="IPR011251">
    <property type="entry name" value="Luciferase-like_dom"/>
</dbReference>
<dbReference type="RefSeq" id="WP_142704884.1">
    <property type="nucleotide sequence ID" value="NZ_VIRS01000008.1"/>
</dbReference>
<proteinExistence type="predicted"/>
<dbReference type="Pfam" id="PF00296">
    <property type="entry name" value="Bac_luciferase"/>
    <property type="match status" value="1"/>
</dbReference>
<dbReference type="PANTHER" id="PTHR43244:SF2">
    <property type="entry name" value="CONSERVED HYPOTHETICAL ALANINE AND PROLINE-RICH PROTEIN"/>
    <property type="match status" value="1"/>
</dbReference>
<dbReference type="SUPFAM" id="SSF51679">
    <property type="entry name" value="Bacterial luciferase-like"/>
    <property type="match status" value="1"/>
</dbReference>
<dbReference type="OrthoDB" id="675245at2"/>
<feature type="domain" description="Luciferase-like" evidence="1">
    <location>
        <begin position="13"/>
        <end position="222"/>
    </location>
</feature>
<keyword evidence="3" id="KW-1185">Reference proteome</keyword>
<evidence type="ECO:0000313" key="3">
    <source>
        <dbReference type="Proteomes" id="UP000317982"/>
    </source>
</evidence>
<dbReference type="EMBL" id="VIRS01000008">
    <property type="protein sequence ID" value="TQS44400.1"/>
    <property type="molecule type" value="Genomic_DNA"/>
</dbReference>
<sequence>MTSLGVVFRPQVPPERLIAAARAADEAGLDELWLWEDCFWESGIAPAAAALASTTRIKVGIGLLPVPFRNAVITAMEFATLERMFPGRFLPGVGHGVQEWMEQVGARASSPLTLLREHLDAMRALLRGEEVSTDGRYVKLDRVKLDWPPANVPKILAGAVGPKTLKLAGESADGTILDGQNSPDRVRWAKTQIDEGRAAAGRTDPHHVVVFTHAATGPGGAERVRREQVAFGNDPDLGVSGGPDDFAALAAQYIDAGADSLVFTPTADEPEVESFIRFVAGEVKPLISRTSVR</sequence>
<gene>
    <name evidence="2" type="ORF">FL583_13075</name>
</gene>
<accession>A0A545AST6</accession>
<reference evidence="2 3" key="1">
    <citation type="submission" date="2019-07" db="EMBL/GenBank/DDBJ databases">
        <title>Cryptosporangium phraense sp. nov., isolated from plant litter.</title>
        <authorList>
            <person name="Suriyachadkun C."/>
        </authorList>
    </citation>
    <scope>NUCLEOTIDE SEQUENCE [LARGE SCALE GENOMIC DNA]</scope>
    <source>
        <strain evidence="2 3">A-T 5661</strain>
    </source>
</reference>
<dbReference type="InParanoid" id="A0A545AST6"/>